<comment type="caution">
    <text evidence="1">The sequence shown here is derived from an EMBL/GenBank/DDBJ whole genome shotgun (WGS) entry which is preliminary data.</text>
</comment>
<dbReference type="Pfam" id="PF13289">
    <property type="entry name" value="SIR2_2"/>
    <property type="match status" value="1"/>
</dbReference>
<reference evidence="1" key="1">
    <citation type="journal article" date="2020" name="mSystems">
        <title>Genome- and Community-Level Interaction Insights into Carbon Utilization and Element Cycling Functions of Hydrothermarchaeota in Hydrothermal Sediment.</title>
        <authorList>
            <person name="Zhou Z."/>
            <person name="Liu Y."/>
            <person name="Xu W."/>
            <person name="Pan J."/>
            <person name="Luo Z.H."/>
            <person name="Li M."/>
        </authorList>
    </citation>
    <scope>NUCLEOTIDE SEQUENCE [LARGE SCALE GENOMIC DNA]</scope>
    <source>
        <strain evidence="1">SpSt-479</strain>
    </source>
</reference>
<organism evidence="1">
    <name type="scientific">Ignavibacterium album</name>
    <dbReference type="NCBI Taxonomy" id="591197"/>
    <lineage>
        <taxon>Bacteria</taxon>
        <taxon>Pseudomonadati</taxon>
        <taxon>Ignavibacteriota</taxon>
        <taxon>Ignavibacteria</taxon>
        <taxon>Ignavibacteriales</taxon>
        <taxon>Ignavibacteriaceae</taxon>
        <taxon>Ignavibacterium</taxon>
    </lineage>
</organism>
<dbReference type="EMBL" id="DSUJ01000002">
    <property type="protein sequence ID" value="HFI90047.1"/>
    <property type="molecule type" value="Genomic_DNA"/>
</dbReference>
<gene>
    <name evidence="1" type="ORF">ENS31_00795</name>
</gene>
<dbReference type="AlphaFoldDB" id="A0A7V3E687"/>
<accession>A0A7V3E687</accession>
<evidence type="ECO:0008006" key="2">
    <source>
        <dbReference type="Google" id="ProtNLM"/>
    </source>
</evidence>
<evidence type="ECO:0000313" key="1">
    <source>
        <dbReference type="EMBL" id="HFI90047.1"/>
    </source>
</evidence>
<dbReference type="InterPro" id="IPR029035">
    <property type="entry name" value="DHS-like_NAD/FAD-binding_dom"/>
</dbReference>
<protein>
    <recommendedName>
        <fullName evidence="2">SIR2-like domain-containing protein</fullName>
    </recommendedName>
</protein>
<name>A0A7V3E687_9BACT</name>
<proteinExistence type="predicted"/>
<dbReference type="SUPFAM" id="SSF52467">
    <property type="entry name" value="DHS-like NAD/FAD-binding domain"/>
    <property type="match status" value="1"/>
</dbReference>
<sequence>MGKDIAFLFGAGVSIPSGIPSTSDITNKVLGGENIYFLTTAQKFIYLNQNHGNDPTLDVNLPERIRKLLRILHNYFQDHYSFMNREINYEDYYNLLDQLYFEEAGEIENPIVNIFASHLFQTHSDLFEPILNYDKLRLIDLLSFARCYIRFIVARELNKRPSEIKQFRFIRGLINNSGIDSIYIFTLNHDLLLERFLSNANLKFSNGFEVNDNGKKVWNKNSYKGKLNLFKLHGSIDWVITEMSDPYNKNVQMLDPNVCLTKTDSPEILIGSMNKYFGYSRKIYFELECLFSEKLEDCDRLIVVGYSFRDKWINGRIIYWLYGARNRKLVVIHKKEEELFISSTGAIYSIWHWDKTERTNLINVIPKWIEEIDYSDIYQYIK</sequence>